<dbReference type="WBParaSite" id="jg7864">
    <property type="protein sequence ID" value="jg7864"/>
    <property type="gene ID" value="jg7864"/>
</dbReference>
<keyword evidence="1" id="KW-1185">Reference proteome</keyword>
<accession>A0A915ENR1</accession>
<dbReference type="Proteomes" id="UP000887574">
    <property type="component" value="Unplaced"/>
</dbReference>
<proteinExistence type="predicted"/>
<sequence>MEQQFNCRDGAKNSQFNLGESVLCYFVVSRQWVKGTIINCRGVVYSVRMPSGRIRDFHINHLRSSCLAEKEELPADILLECFNMPTVKAQVAASLSQ</sequence>
<protein>
    <submittedName>
        <fullName evidence="2">Uncharacterized protein</fullName>
    </submittedName>
</protein>
<evidence type="ECO:0000313" key="1">
    <source>
        <dbReference type="Proteomes" id="UP000887574"/>
    </source>
</evidence>
<dbReference type="AlphaFoldDB" id="A0A915ENR1"/>
<reference evidence="2" key="1">
    <citation type="submission" date="2022-11" db="UniProtKB">
        <authorList>
            <consortium name="WormBaseParasite"/>
        </authorList>
    </citation>
    <scope>IDENTIFICATION</scope>
</reference>
<organism evidence="1 2">
    <name type="scientific">Ditylenchus dipsaci</name>
    <dbReference type="NCBI Taxonomy" id="166011"/>
    <lineage>
        <taxon>Eukaryota</taxon>
        <taxon>Metazoa</taxon>
        <taxon>Ecdysozoa</taxon>
        <taxon>Nematoda</taxon>
        <taxon>Chromadorea</taxon>
        <taxon>Rhabditida</taxon>
        <taxon>Tylenchina</taxon>
        <taxon>Tylenchomorpha</taxon>
        <taxon>Sphaerularioidea</taxon>
        <taxon>Anguinidae</taxon>
        <taxon>Anguininae</taxon>
        <taxon>Ditylenchus</taxon>
    </lineage>
</organism>
<name>A0A915ENR1_9BILA</name>
<evidence type="ECO:0000313" key="2">
    <source>
        <dbReference type="WBParaSite" id="jg7864"/>
    </source>
</evidence>